<accession>C4JPR8</accession>
<keyword evidence="2" id="KW-1185">Reference proteome</keyword>
<dbReference type="KEGG" id="ure:UREG_04561"/>
<gene>
    <name evidence="1" type="ORF">UREG_04561</name>
</gene>
<dbReference type="RefSeq" id="XP_002545044.1">
    <property type="nucleotide sequence ID" value="XM_002544998.1"/>
</dbReference>
<name>C4JPR8_UNCRE</name>
<proteinExistence type="predicted"/>
<protein>
    <submittedName>
        <fullName evidence="1">Uncharacterized protein</fullName>
    </submittedName>
</protein>
<dbReference type="GeneID" id="8440759"/>
<dbReference type="AlphaFoldDB" id="C4JPR8"/>
<evidence type="ECO:0000313" key="1">
    <source>
        <dbReference type="EMBL" id="EEP79715.1"/>
    </source>
</evidence>
<dbReference type="HOGENOM" id="CLU_2238622_0_0_1"/>
<dbReference type="EMBL" id="CH476616">
    <property type="protein sequence ID" value="EEP79715.1"/>
    <property type="molecule type" value="Genomic_DNA"/>
</dbReference>
<dbReference type="VEuPathDB" id="FungiDB:UREG_04561"/>
<dbReference type="Proteomes" id="UP000002058">
    <property type="component" value="Unassembled WGS sequence"/>
</dbReference>
<reference evidence="2" key="1">
    <citation type="journal article" date="2009" name="Genome Res.">
        <title>Comparative genomic analyses of the human fungal pathogens Coccidioides and their relatives.</title>
        <authorList>
            <person name="Sharpton T.J."/>
            <person name="Stajich J.E."/>
            <person name="Rounsley S.D."/>
            <person name="Gardner M.J."/>
            <person name="Wortman J.R."/>
            <person name="Jordar V.S."/>
            <person name="Maiti R."/>
            <person name="Kodira C.D."/>
            <person name="Neafsey D.E."/>
            <person name="Zeng Q."/>
            <person name="Hung C.-Y."/>
            <person name="McMahan C."/>
            <person name="Muszewska A."/>
            <person name="Grynberg M."/>
            <person name="Mandel M.A."/>
            <person name="Kellner E.M."/>
            <person name="Barker B.M."/>
            <person name="Galgiani J.N."/>
            <person name="Orbach M.J."/>
            <person name="Kirkland T.N."/>
            <person name="Cole G.T."/>
            <person name="Henn M.R."/>
            <person name="Birren B.W."/>
            <person name="Taylor J.W."/>
        </authorList>
    </citation>
    <scope>NUCLEOTIDE SEQUENCE [LARGE SCALE GENOMIC DNA]</scope>
    <source>
        <strain evidence="2">UAMH 1704</strain>
    </source>
</reference>
<sequence>MCDVHFNTTKYRCGHTMVGPKDRPCGQGRPGPWSSIHPGLKHARSKFAVNVAKDDLLISDSSPSPRTRLLEGTQFATPRYQNSSFIPSFEYHSSLITIVSNHYEV</sequence>
<organism evidence="1 2">
    <name type="scientific">Uncinocarpus reesii (strain UAMH 1704)</name>
    <dbReference type="NCBI Taxonomy" id="336963"/>
    <lineage>
        <taxon>Eukaryota</taxon>
        <taxon>Fungi</taxon>
        <taxon>Dikarya</taxon>
        <taxon>Ascomycota</taxon>
        <taxon>Pezizomycotina</taxon>
        <taxon>Eurotiomycetes</taxon>
        <taxon>Eurotiomycetidae</taxon>
        <taxon>Onygenales</taxon>
        <taxon>Onygenaceae</taxon>
        <taxon>Uncinocarpus</taxon>
    </lineage>
</organism>
<dbReference type="InParanoid" id="C4JPR8"/>
<evidence type="ECO:0000313" key="2">
    <source>
        <dbReference type="Proteomes" id="UP000002058"/>
    </source>
</evidence>